<dbReference type="EC" id="2.1.1.361" evidence="3"/>
<keyword evidence="9" id="KW-0805">Transcription regulation</keyword>
<keyword evidence="7" id="KW-0949">S-adenosyl-L-methionine</keyword>
<name>A0ABD0YMR4_9HEMI</name>
<keyword evidence="6" id="KW-0808">Transferase</keyword>
<evidence type="ECO:0000256" key="4">
    <source>
        <dbReference type="ARBA" id="ARBA00022454"/>
    </source>
</evidence>
<dbReference type="GO" id="GO:0032259">
    <property type="term" value="P:methylation"/>
    <property type="evidence" value="ECO:0007669"/>
    <property type="project" value="UniProtKB-KW"/>
</dbReference>
<evidence type="ECO:0000256" key="5">
    <source>
        <dbReference type="ARBA" id="ARBA00022603"/>
    </source>
</evidence>
<proteinExistence type="predicted"/>
<keyword evidence="4" id="KW-0158">Chromosome</keyword>
<dbReference type="AlphaFoldDB" id="A0ABD0YMR4"/>
<dbReference type="GO" id="GO:0140944">
    <property type="term" value="F:histone H4K20 monomethyltransferase activity"/>
    <property type="evidence" value="ECO:0007669"/>
    <property type="project" value="UniProtKB-EC"/>
</dbReference>
<keyword evidence="15" id="KW-1185">Reference proteome</keyword>
<organism evidence="14 15">
    <name type="scientific">Ranatra chinensis</name>
    <dbReference type="NCBI Taxonomy" id="642074"/>
    <lineage>
        <taxon>Eukaryota</taxon>
        <taxon>Metazoa</taxon>
        <taxon>Ecdysozoa</taxon>
        <taxon>Arthropoda</taxon>
        <taxon>Hexapoda</taxon>
        <taxon>Insecta</taxon>
        <taxon>Pterygota</taxon>
        <taxon>Neoptera</taxon>
        <taxon>Paraneoptera</taxon>
        <taxon>Hemiptera</taxon>
        <taxon>Heteroptera</taxon>
        <taxon>Panheteroptera</taxon>
        <taxon>Nepomorpha</taxon>
        <taxon>Nepidae</taxon>
        <taxon>Ranatrinae</taxon>
        <taxon>Ranatra</taxon>
    </lineage>
</organism>
<protein>
    <recommendedName>
        <fullName evidence="3">[histone H4]-lysine(20) N-methyltransferase</fullName>
        <ecNumber evidence="3">2.1.1.361</ecNumber>
    </recommendedName>
</protein>
<comment type="caution">
    <text evidence="14">The sequence shown here is derived from an EMBL/GenBank/DDBJ whole genome shotgun (WGS) entry which is preliminary data.</text>
</comment>
<accession>A0ABD0YMR4</accession>
<gene>
    <name evidence="14" type="ORF">AAG570_010510</name>
</gene>
<dbReference type="PANTHER" id="PTHR46167:SF1">
    <property type="entry name" value="N-LYSINE METHYLTRANSFERASE KMT5A"/>
    <property type="match status" value="1"/>
</dbReference>
<comment type="catalytic activity">
    <reaction evidence="12">
        <text>L-lysyl(20)-[histone H4] + S-adenosyl-L-methionine = N(6)-methyl-L-lysyl(20)-[histone H4] + S-adenosyl-L-homocysteine + H(+)</text>
        <dbReference type="Rhea" id="RHEA:60344"/>
        <dbReference type="Rhea" id="RHEA-COMP:15554"/>
        <dbReference type="Rhea" id="RHEA-COMP:15555"/>
        <dbReference type="ChEBI" id="CHEBI:15378"/>
        <dbReference type="ChEBI" id="CHEBI:29969"/>
        <dbReference type="ChEBI" id="CHEBI:57856"/>
        <dbReference type="ChEBI" id="CHEBI:59789"/>
        <dbReference type="ChEBI" id="CHEBI:61929"/>
        <dbReference type="EC" id="2.1.1.361"/>
    </reaction>
</comment>
<evidence type="ECO:0000256" key="6">
    <source>
        <dbReference type="ARBA" id="ARBA00022679"/>
    </source>
</evidence>
<evidence type="ECO:0000256" key="7">
    <source>
        <dbReference type="ARBA" id="ARBA00022691"/>
    </source>
</evidence>
<sequence length="244" mass="27936">MTTNSIIQEHKGTSISPHRIEINSDDTTLLVAQQTDVLQGTPLQSLKKIQRPQRRRLKVIQSENESVNPNNKLTNYFPVRRSVRKTKKAVLEEIQKNFEEAVLTNREVGLGVHMFEGKGRGVVATQPFSRGDFVVEYAGELISSEEAKRREFMYSRDQNTGCYMYYFSFKNNQYCVDATTESLRLGRLVNHSRNGNLITKTVTVKGKPHLVLVAKDNINIGDELTYDYGDRSKESLQHHPWLAF</sequence>
<dbReference type="PROSITE" id="PS50280">
    <property type="entry name" value="SET"/>
    <property type="match status" value="1"/>
</dbReference>
<dbReference type="InterPro" id="IPR046341">
    <property type="entry name" value="SET_dom_sf"/>
</dbReference>
<dbReference type="CDD" id="cd10528">
    <property type="entry name" value="SET_SETD8"/>
    <property type="match status" value="1"/>
</dbReference>
<dbReference type="SMART" id="SM00317">
    <property type="entry name" value="SET"/>
    <property type="match status" value="1"/>
</dbReference>
<feature type="domain" description="SET" evidence="13">
    <location>
        <begin position="108"/>
        <end position="229"/>
    </location>
</feature>
<dbReference type="Gene3D" id="2.170.270.10">
    <property type="entry name" value="SET domain"/>
    <property type="match status" value="1"/>
</dbReference>
<evidence type="ECO:0000256" key="11">
    <source>
        <dbReference type="ARBA" id="ARBA00023242"/>
    </source>
</evidence>
<evidence type="ECO:0000256" key="3">
    <source>
        <dbReference type="ARBA" id="ARBA00012187"/>
    </source>
</evidence>
<dbReference type="GO" id="GO:0005694">
    <property type="term" value="C:chromosome"/>
    <property type="evidence" value="ECO:0007669"/>
    <property type="project" value="UniProtKB-SubCell"/>
</dbReference>
<dbReference type="InterPro" id="IPR001214">
    <property type="entry name" value="SET_dom"/>
</dbReference>
<evidence type="ECO:0000259" key="13">
    <source>
        <dbReference type="PROSITE" id="PS50280"/>
    </source>
</evidence>
<dbReference type="Pfam" id="PF00856">
    <property type="entry name" value="SET"/>
    <property type="match status" value="1"/>
</dbReference>
<dbReference type="EMBL" id="JBFDAA010000005">
    <property type="protein sequence ID" value="KAL1132558.1"/>
    <property type="molecule type" value="Genomic_DNA"/>
</dbReference>
<keyword evidence="10" id="KW-0804">Transcription</keyword>
<reference evidence="14 15" key="1">
    <citation type="submission" date="2024-07" db="EMBL/GenBank/DDBJ databases">
        <title>Chromosome-level genome assembly of the water stick insect Ranatra chinensis (Heteroptera: Nepidae).</title>
        <authorList>
            <person name="Liu X."/>
        </authorList>
    </citation>
    <scope>NUCLEOTIDE SEQUENCE [LARGE SCALE GENOMIC DNA]</scope>
    <source>
        <strain evidence="14">Cailab_2021Rc</strain>
        <tissue evidence="14">Muscle</tissue>
    </source>
</reference>
<evidence type="ECO:0000256" key="9">
    <source>
        <dbReference type="ARBA" id="ARBA00023015"/>
    </source>
</evidence>
<keyword evidence="11" id="KW-0539">Nucleus</keyword>
<dbReference type="Proteomes" id="UP001558652">
    <property type="component" value="Unassembled WGS sequence"/>
</dbReference>
<evidence type="ECO:0000256" key="8">
    <source>
        <dbReference type="ARBA" id="ARBA00022853"/>
    </source>
</evidence>
<keyword evidence="8" id="KW-0156">Chromatin regulator</keyword>
<dbReference type="PROSITE" id="PS51571">
    <property type="entry name" value="SAM_MT43_PR_SET"/>
    <property type="match status" value="1"/>
</dbReference>
<dbReference type="SUPFAM" id="SSF82199">
    <property type="entry name" value="SET domain"/>
    <property type="match status" value="1"/>
</dbReference>
<evidence type="ECO:0000256" key="12">
    <source>
        <dbReference type="ARBA" id="ARBA00047784"/>
    </source>
</evidence>
<keyword evidence="5" id="KW-0489">Methyltransferase</keyword>
<evidence type="ECO:0000313" key="15">
    <source>
        <dbReference type="Proteomes" id="UP001558652"/>
    </source>
</evidence>
<dbReference type="PANTHER" id="PTHR46167">
    <property type="entry name" value="N-LYSINE METHYLTRANSFERASE KMT5A"/>
    <property type="match status" value="1"/>
</dbReference>
<evidence type="ECO:0000256" key="2">
    <source>
        <dbReference type="ARBA" id="ARBA00004286"/>
    </source>
</evidence>
<evidence type="ECO:0000313" key="14">
    <source>
        <dbReference type="EMBL" id="KAL1132558.1"/>
    </source>
</evidence>
<dbReference type="InterPro" id="IPR016858">
    <property type="entry name" value="KMT5A-like"/>
</dbReference>
<dbReference type="GO" id="GO:0005634">
    <property type="term" value="C:nucleus"/>
    <property type="evidence" value="ECO:0007669"/>
    <property type="project" value="UniProtKB-SubCell"/>
</dbReference>
<dbReference type="InterPro" id="IPR051760">
    <property type="entry name" value="KMT5A"/>
</dbReference>
<evidence type="ECO:0000256" key="1">
    <source>
        <dbReference type="ARBA" id="ARBA00004123"/>
    </source>
</evidence>
<evidence type="ECO:0000256" key="10">
    <source>
        <dbReference type="ARBA" id="ARBA00023163"/>
    </source>
</evidence>
<dbReference type="InterPro" id="IPR047266">
    <property type="entry name" value="KMT5A-like_SET"/>
</dbReference>
<comment type="subcellular location">
    <subcellularLocation>
        <location evidence="2">Chromosome</location>
    </subcellularLocation>
    <subcellularLocation>
        <location evidence="1">Nucleus</location>
    </subcellularLocation>
</comment>